<feature type="transmembrane region" description="Helical" evidence="6">
    <location>
        <begin position="230"/>
        <end position="253"/>
    </location>
</feature>
<dbReference type="InterPro" id="IPR011701">
    <property type="entry name" value="MFS"/>
</dbReference>
<dbReference type="InterPro" id="IPR036259">
    <property type="entry name" value="MFS_trans_sf"/>
</dbReference>
<dbReference type="Proteomes" id="UP000621799">
    <property type="component" value="Unassembled WGS sequence"/>
</dbReference>
<feature type="transmembrane region" description="Helical" evidence="6">
    <location>
        <begin position="265"/>
        <end position="287"/>
    </location>
</feature>
<protein>
    <submittedName>
        <fullName evidence="8">MFS transporter</fullName>
    </submittedName>
</protein>
<feature type="transmembrane region" description="Helical" evidence="6">
    <location>
        <begin position="12"/>
        <end position="35"/>
    </location>
</feature>
<dbReference type="Gene3D" id="1.20.1250.20">
    <property type="entry name" value="MFS general substrate transporter like domains"/>
    <property type="match status" value="2"/>
</dbReference>
<evidence type="ECO:0000313" key="9">
    <source>
        <dbReference type="Proteomes" id="UP000621799"/>
    </source>
</evidence>
<proteinExistence type="predicted"/>
<evidence type="ECO:0000259" key="7">
    <source>
        <dbReference type="PROSITE" id="PS50850"/>
    </source>
</evidence>
<keyword evidence="2" id="KW-0813">Transport</keyword>
<dbReference type="SUPFAM" id="SSF103473">
    <property type="entry name" value="MFS general substrate transporter"/>
    <property type="match status" value="1"/>
</dbReference>
<evidence type="ECO:0000256" key="6">
    <source>
        <dbReference type="SAM" id="Phobius"/>
    </source>
</evidence>
<dbReference type="CDD" id="cd17485">
    <property type="entry name" value="MFS_MFSD3"/>
    <property type="match status" value="1"/>
</dbReference>
<name>A0A928VW83_9CYAN</name>
<feature type="transmembrane region" description="Helical" evidence="6">
    <location>
        <begin position="294"/>
        <end position="314"/>
    </location>
</feature>
<feature type="transmembrane region" description="Helical" evidence="6">
    <location>
        <begin position="384"/>
        <end position="402"/>
    </location>
</feature>
<keyword evidence="5 6" id="KW-0472">Membrane</keyword>
<comment type="caution">
    <text evidence="8">The sequence shown here is derived from an EMBL/GenBank/DDBJ whole genome shotgun (WGS) entry which is preliminary data.</text>
</comment>
<dbReference type="InterPro" id="IPR004752">
    <property type="entry name" value="AmpG_permease/AT-1"/>
</dbReference>
<evidence type="ECO:0000313" key="8">
    <source>
        <dbReference type="EMBL" id="MBE9040679.1"/>
    </source>
</evidence>
<sequence>MVSTQSFKKFQLVGSLYISQFVPFWFLYQALPILLRQKGASLEAIGFLPLLLLPVSLKFLWAPLIDFYGFTRWGHYRFWIICFQLWVVGTTIFCSVLSVETNLPLLLMGLVFIAIGSSSQDIATDALALGLFKPEERGVGNAIQGIGGAVGRAIGGGGMLILLNRWGWTTSLLILAIIMLVALVPLLFHREKIPSNSRKVSPKITSLNPKRTIEYFKIFIDICQRPGMKIWLVVLALATSGYNLSATMFRPLLVDIGLSLEEIGWLIGIFGMMMTILGSLAASWTIACLGRKKSFLIAISLTAIGTLANLLLTFEFTQPIVLYLIVSITLFSIGMTGTTTFTIMMDKSRQEMGGTDYTLQTSVIPIFSILSAVLSGLIAEKFGYQSLFLLSSIIILIGFFLVSKYFHIVEFD</sequence>
<feature type="transmembrane region" description="Helical" evidence="6">
    <location>
        <begin position="357"/>
        <end position="378"/>
    </location>
</feature>
<keyword evidence="9" id="KW-1185">Reference proteome</keyword>
<dbReference type="InterPro" id="IPR020846">
    <property type="entry name" value="MFS_dom"/>
</dbReference>
<evidence type="ECO:0000256" key="2">
    <source>
        <dbReference type="ARBA" id="ARBA00022448"/>
    </source>
</evidence>
<keyword evidence="3 6" id="KW-0812">Transmembrane</keyword>
<feature type="transmembrane region" description="Helical" evidence="6">
    <location>
        <begin position="168"/>
        <end position="188"/>
    </location>
</feature>
<accession>A0A928VW83</accession>
<gene>
    <name evidence="8" type="ORF">IQ235_07785</name>
</gene>
<dbReference type="Pfam" id="PF07690">
    <property type="entry name" value="MFS_1"/>
    <property type="match status" value="1"/>
</dbReference>
<feature type="domain" description="Major facilitator superfamily (MFS) profile" evidence="7">
    <location>
        <begin position="1"/>
        <end position="410"/>
    </location>
</feature>
<feature type="transmembrane region" description="Helical" evidence="6">
    <location>
        <begin position="320"/>
        <end position="345"/>
    </location>
</feature>
<evidence type="ECO:0000256" key="1">
    <source>
        <dbReference type="ARBA" id="ARBA00004651"/>
    </source>
</evidence>
<keyword evidence="4 6" id="KW-1133">Transmembrane helix</keyword>
<organism evidence="8 9">
    <name type="scientific">Zarconia navalis LEGE 11467</name>
    <dbReference type="NCBI Taxonomy" id="1828826"/>
    <lineage>
        <taxon>Bacteria</taxon>
        <taxon>Bacillati</taxon>
        <taxon>Cyanobacteriota</taxon>
        <taxon>Cyanophyceae</taxon>
        <taxon>Oscillatoriophycideae</taxon>
        <taxon>Oscillatoriales</taxon>
        <taxon>Oscillatoriales incertae sedis</taxon>
        <taxon>Zarconia</taxon>
        <taxon>Zarconia navalis</taxon>
    </lineage>
</organism>
<reference evidence="8" key="1">
    <citation type="submission" date="2020-10" db="EMBL/GenBank/DDBJ databases">
        <authorList>
            <person name="Castelo-Branco R."/>
            <person name="Eusebio N."/>
            <person name="Adriana R."/>
            <person name="Vieira A."/>
            <person name="Brugerolle De Fraissinette N."/>
            <person name="Rezende De Castro R."/>
            <person name="Schneider M.P."/>
            <person name="Vasconcelos V."/>
            <person name="Leao P.N."/>
        </authorList>
    </citation>
    <scope>NUCLEOTIDE SEQUENCE</scope>
    <source>
        <strain evidence="8">LEGE 11467</strain>
    </source>
</reference>
<feature type="transmembrane region" description="Helical" evidence="6">
    <location>
        <begin position="78"/>
        <end position="99"/>
    </location>
</feature>
<dbReference type="RefSeq" id="WP_264320925.1">
    <property type="nucleotide sequence ID" value="NZ_JADEXN010000108.1"/>
</dbReference>
<feature type="transmembrane region" description="Helical" evidence="6">
    <location>
        <begin position="47"/>
        <end position="71"/>
    </location>
</feature>
<evidence type="ECO:0000256" key="5">
    <source>
        <dbReference type="ARBA" id="ARBA00023136"/>
    </source>
</evidence>
<comment type="subcellular location">
    <subcellularLocation>
        <location evidence="1">Cell membrane</location>
        <topology evidence="1">Multi-pass membrane protein</topology>
    </subcellularLocation>
</comment>
<dbReference type="PANTHER" id="PTHR12778:SF10">
    <property type="entry name" value="MAJOR FACILITATOR SUPERFAMILY DOMAIN-CONTAINING PROTEIN 3"/>
    <property type="match status" value="1"/>
</dbReference>
<dbReference type="PROSITE" id="PS50850">
    <property type="entry name" value="MFS"/>
    <property type="match status" value="1"/>
</dbReference>
<evidence type="ECO:0000256" key="4">
    <source>
        <dbReference type="ARBA" id="ARBA00022989"/>
    </source>
</evidence>
<dbReference type="GO" id="GO:0022857">
    <property type="term" value="F:transmembrane transporter activity"/>
    <property type="evidence" value="ECO:0007669"/>
    <property type="project" value="InterPro"/>
</dbReference>
<dbReference type="PANTHER" id="PTHR12778">
    <property type="entry name" value="SOLUTE CARRIER FAMILY 33 ACETYL-COA TRANSPORTER -RELATED"/>
    <property type="match status" value="1"/>
</dbReference>
<dbReference type="AlphaFoldDB" id="A0A928VW83"/>
<evidence type="ECO:0000256" key="3">
    <source>
        <dbReference type="ARBA" id="ARBA00022692"/>
    </source>
</evidence>
<dbReference type="EMBL" id="JADEXN010000108">
    <property type="protein sequence ID" value="MBE9040679.1"/>
    <property type="molecule type" value="Genomic_DNA"/>
</dbReference>
<dbReference type="GO" id="GO:0005886">
    <property type="term" value="C:plasma membrane"/>
    <property type="evidence" value="ECO:0007669"/>
    <property type="project" value="UniProtKB-SubCell"/>
</dbReference>